<keyword evidence="2" id="KW-1185">Reference proteome</keyword>
<protein>
    <submittedName>
        <fullName evidence="1">Uncharacterized protein</fullName>
    </submittedName>
</protein>
<sequence length="164" mass="18786">MSRYLLKFLLLFLLISCGKEKIEVDNNTPSKECNSSKGKDDYTICYNGLRFETKHGVVAIRNGDDVSAKGIKNELEVVTPNYTVKIYNLPEKHGLRLLKTYGSKKKPSKEKGDLILEFFFHGNEMIVQKGTITTFKNNTIIFDAFVDDKALKGYIHWKKREGDK</sequence>
<organism evidence="1 2">
    <name type="scientific">Halosquirtibacter laminarini</name>
    <dbReference type="NCBI Taxonomy" id="3374600"/>
    <lineage>
        <taxon>Bacteria</taxon>
        <taxon>Pseudomonadati</taxon>
        <taxon>Bacteroidota</taxon>
        <taxon>Bacteroidia</taxon>
        <taxon>Marinilabiliales</taxon>
        <taxon>Prolixibacteraceae</taxon>
        <taxon>Halosquirtibacter</taxon>
    </lineage>
</organism>
<proteinExistence type="predicted"/>
<reference evidence="1" key="1">
    <citation type="submission" date="2021-08" db="EMBL/GenBank/DDBJ databases">
        <title>Novel anaerobic bacterium isolated from sea squirt in East Sea, Republic of Korea.</title>
        <authorList>
            <person name="Nguyen T.H."/>
            <person name="Li Z."/>
            <person name="Lee Y.-J."/>
            <person name="Ko J."/>
            <person name="Kim S.-G."/>
        </authorList>
    </citation>
    <scope>NUCLEOTIDE SEQUENCE</scope>
    <source>
        <strain evidence="1">KCTC 25031</strain>
    </source>
</reference>
<gene>
    <name evidence="1" type="ORF">K4L44_15360</name>
</gene>
<dbReference type="Proteomes" id="UP000826212">
    <property type="component" value="Chromosome"/>
</dbReference>
<evidence type="ECO:0000313" key="1">
    <source>
        <dbReference type="EMBL" id="QZE13906.1"/>
    </source>
</evidence>
<dbReference type="EMBL" id="CP081303">
    <property type="protein sequence ID" value="QZE13906.1"/>
    <property type="molecule type" value="Genomic_DNA"/>
</dbReference>
<evidence type="ECO:0000313" key="2">
    <source>
        <dbReference type="Proteomes" id="UP000826212"/>
    </source>
</evidence>
<accession>A0AC61NK85</accession>
<name>A0AC61NK85_9BACT</name>